<dbReference type="CDD" id="cd02012">
    <property type="entry name" value="TPP_TK"/>
    <property type="match status" value="1"/>
</dbReference>
<dbReference type="SUPFAM" id="SSF52518">
    <property type="entry name" value="Thiamin diphosphate-binding fold (THDP-binding)"/>
    <property type="match status" value="1"/>
</dbReference>
<feature type="domain" description="Transketolase N-terminal" evidence="1">
    <location>
        <begin position="32"/>
        <end position="275"/>
    </location>
</feature>
<organism evidence="2 3">
    <name type="scientific">Hydrogenispora ethanolica</name>
    <dbReference type="NCBI Taxonomy" id="1082276"/>
    <lineage>
        <taxon>Bacteria</taxon>
        <taxon>Bacillati</taxon>
        <taxon>Bacillota</taxon>
        <taxon>Hydrogenispora</taxon>
    </lineage>
</organism>
<sequence length="287" mass="31778">MMPEDEGLSANPAQRKSSQFLEQKALHVRKELLNMIYRSGTGHIGGALSTVDLLVTLFYDVLKFSPQNCDSPDRDRFILSKGHSCEAYYAILADRGFFPKIELEGFCKFDSLLLGHPHPKIPGVEIATGSLGHGLSVAAGMALAGKMDGRSYRVFCLTGDGELTEGSLWEAAMAAAHYRLDNLVCIIDCNGLQISGPTRTIMDTEPLAEKWRSFGWRVRETDGHSFPEIRKSLALLPYEKGHPSLLIAHTVKGKGISFMEGDSGWHHRVPKETEYNQAVSELNKMRV</sequence>
<accession>A0A4R1R5T1</accession>
<dbReference type="EMBL" id="SLUN01000035">
    <property type="protein sequence ID" value="TCL60869.1"/>
    <property type="molecule type" value="Genomic_DNA"/>
</dbReference>
<evidence type="ECO:0000313" key="2">
    <source>
        <dbReference type="EMBL" id="TCL60869.1"/>
    </source>
</evidence>
<dbReference type="Proteomes" id="UP000295008">
    <property type="component" value="Unassembled WGS sequence"/>
</dbReference>
<proteinExistence type="predicted"/>
<reference evidence="2 3" key="1">
    <citation type="submission" date="2019-03" db="EMBL/GenBank/DDBJ databases">
        <title>Genomic Encyclopedia of Type Strains, Phase IV (KMG-IV): sequencing the most valuable type-strain genomes for metagenomic binning, comparative biology and taxonomic classification.</title>
        <authorList>
            <person name="Goeker M."/>
        </authorList>
    </citation>
    <scope>NUCLEOTIDE SEQUENCE [LARGE SCALE GENOMIC DNA]</scope>
    <source>
        <strain evidence="2 3">LX-B</strain>
    </source>
</reference>
<evidence type="ECO:0000259" key="1">
    <source>
        <dbReference type="Pfam" id="PF00456"/>
    </source>
</evidence>
<dbReference type="Pfam" id="PF00456">
    <property type="entry name" value="Transketolase_N"/>
    <property type="match status" value="1"/>
</dbReference>
<gene>
    <name evidence="2" type="ORF">EDC14_103528</name>
</gene>
<dbReference type="PANTHER" id="PTHR47514">
    <property type="entry name" value="TRANSKETOLASE N-TERMINAL SECTION-RELATED"/>
    <property type="match status" value="1"/>
</dbReference>
<dbReference type="Gene3D" id="3.40.50.970">
    <property type="match status" value="1"/>
</dbReference>
<protein>
    <submittedName>
        <fullName evidence="2">Transketolase</fullName>
    </submittedName>
</protein>
<dbReference type="PANTHER" id="PTHR47514:SF2">
    <property type="entry name" value="TRANSKETOLASE"/>
    <property type="match status" value="1"/>
</dbReference>
<keyword evidence="3" id="KW-1185">Reference proteome</keyword>
<dbReference type="InterPro" id="IPR029061">
    <property type="entry name" value="THDP-binding"/>
</dbReference>
<dbReference type="AlphaFoldDB" id="A0A4R1R5T1"/>
<name>A0A4R1R5T1_HYDET</name>
<dbReference type="InterPro" id="IPR005474">
    <property type="entry name" value="Transketolase_N"/>
</dbReference>
<evidence type="ECO:0000313" key="3">
    <source>
        <dbReference type="Proteomes" id="UP000295008"/>
    </source>
</evidence>
<comment type="caution">
    <text evidence="2">The sequence shown here is derived from an EMBL/GenBank/DDBJ whole genome shotgun (WGS) entry which is preliminary data.</text>
</comment>